<accession>B3S547</accession>
<dbReference type="KEGG" id="tad:TRIADDRAFT_59193"/>
<dbReference type="SUPFAM" id="SSF81383">
    <property type="entry name" value="F-box domain"/>
    <property type="match status" value="1"/>
</dbReference>
<evidence type="ECO:0000313" key="2">
    <source>
        <dbReference type="EMBL" id="EDV22202.1"/>
    </source>
</evidence>
<protein>
    <recommendedName>
        <fullName evidence="1">F-box domain-containing protein</fullName>
    </recommendedName>
</protein>
<dbReference type="InterPro" id="IPR036047">
    <property type="entry name" value="F-box-like_dom_sf"/>
</dbReference>
<dbReference type="PANTHER" id="PTHR31350">
    <property type="entry name" value="SI:DKEY-261L7.2"/>
    <property type="match status" value="1"/>
</dbReference>
<name>B3S547_TRIAD</name>
<dbReference type="Proteomes" id="UP000009022">
    <property type="component" value="Unassembled WGS sequence"/>
</dbReference>
<proteinExistence type="predicted"/>
<dbReference type="InParanoid" id="B3S547"/>
<reference evidence="2 3" key="1">
    <citation type="journal article" date="2008" name="Nature">
        <title>The Trichoplax genome and the nature of placozoans.</title>
        <authorList>
            <person name="Srivastava M."/>
            <person name="Begovic E."/>
            <person name="Chapman J."/>
            <person name="Putnam N.H."/>
            <person name="Hellsten U."/>
            <person name="Kawashima T."/>
            <person name="Kuo A."/>
            <person name="Mitros T."/>
            <person name="Salamov A."/>
            <person name="Carpenter M.L."/>
            <person name="Signorovitch A.Y."/>
            <person name="Moreno M.A."/>
            <person name="Kamm K."/>
            <person name="Grimwood J."/>
            <person name="Schmutz J."/>
            <person name="Shapiro H."/>
            <person name="Grigoriev I.V."/>
            <person name="Buss L.W."/>
            <person name="Schierwater B."/>
            <person name="Dellaporta S.L."/>
            <person name="Rokhsar D.S."/>
        </authorList>
    </citation>
    <scope>NUCLEOTIDE SEQUENCE [LARGE SCALE GENOMIC DNA]</scope>
    <source>
        <strain evidence="2 3">Grell-BS-1999</strain>
    </source>
</reference>
<feature type="domain" description="F-box" evidence="1">
    <location>
        <begin position="17"/>
        <end position="58"/>
    </location>
</feature>
<dbReference type="RefSeq" id="XP_002115357.1">
    <property type="nucleotide sequence ID" value="XM_002115321.1"/>
</dbReference>
<dbReference type="PANTHER" id="PTHR31350:SF21">
    <property type="entry name" value="F-BOX ONLY PROTEIN 21"/>
    <property type="match status" value="1"/>
</dbReference>
<dbReference type="EMBL" id="DS985250">
    <property type="protein sequence ID" value="EDV22202.1"/>
    <property type="molecule type" value="Genomic_DNA"/>
</dbReference>
<dbReference type="AlphaFoldDB" id="B3S547"/>
<dbReference type="Pfam" id="PF12937">
    <property type="entry name" value="F-box-like"/>
    <property type="match status" value="1"/>
</dbReference>
<gene>
    <name evidence="2" type="ORF">TRIADDRAFT_59193</name>
</gene>
<dbReference type="HOGENOM" id="CLU_021098_1_0_1"/>
<dbReference type="OrthoDB" id="28868at2759"/>
<sequence>MGDEEDCHGDNQLNLIYLPDELIEAILIQPLLNHHDILCISAVCKYLHHVCLGSSLWQFKAKSRWSKWDKALENASTDWYQLFIARHKLGLKIQQELNEINRRYYDDDLISSDAYRPIKTLLQKDKDNIANETLTEYLVTLLSDSSNDNLTLKYYGKNVYNKLCLLPRIKNMLKLPDDDILIEEGAFLFSSWLMACNITNEDNCNKQIDAIVKQVKQYLIDSNLSVRDSETGYLRDYYSCCNILSAINKVLYGDLGYDGNINSYRDLIAFIDLEARGFTTATPLMILRTDRTPIFFAALYSAIAQRLRVKLDPITFPNYIILRLQCFGRYKVLTSYLQLVVLIYPEDEENHGVLSRIYLDYCVYDDEVVESAFEKARAGIFEINPRHLTCLNRLKDIKHIPAEPKVKYRSLESSATILFRIGTIVKHRRDNNKVVYKNANFSLRFHVGMILITFISTLFINESDGWTGVIHGWDYQQNLVEVEGQKSTCCHPEVGKYFQSFDGERYILNQELSIRYPDD</sequence>
<dbReference type="InterPro" id="IPR001810">
    <property type="entry name" value="F-box_dom"/>
</dbReference>
<dbReference type="STRING" id="10228.B3S547"/>
<evidence type="ECO:0000313" key="3">
    <source>
        <dbReference type="Proteomes" id="UP000009022"/>
    </source>
</evidence>
<dbReference type="eggNOG" id="ENOG502QS7Z">
    <property type="taxonomic scope" value="Eukaryota"/>
</dbReference>
<dbReference type="CTD" id="6756440"/>
<organism evidence="2 3">
    <name type="scientific">Trichoplax adhaerens</name>
    <name type="common">Trichoplax reptans</name>
    <dbReference type="NCBI Taxonomy" id="10228"/>
    <lineage>
        <taxon>Eukaryota</taxon>
        <taxon>Metazoa</taxon>
        <taxon>Placozoa</taxon>
        <taxon>Uniplacotomia</taxon>
        <taxon>Trichoplacea</taxon>
        <taxon>Trichoplacidae</taxon>
        <taxon>Trichoplax</taxon>
    </lineage>
</organism>
<dbReference type="PhylomeDB" id="B3S547"/>
<dbReference type="CDD" id="cd22096">
    <property type="entry name" value="F-box_FBXO21"/>
    <property type="match status" value="1"/>
</dbReference>
<dbReference type="FunCoup" id="B3S547">
    <property type="interactions" value="635"/>
</dbReference>
<keyword evidence="3" id="KW-1185">Reference proteome</keyword>
<evidence type="ECO:0000259" key="1">
    <source>
        <dbReference type="Pfam" id="PF12937"/>
    </source>
</evidence>
<dbReference type="GeneID" id="6756440"/>
<dbReference type="Gene3D" id="1.20.1280.50">
    <property type="match status" value="1"/>
</dbReference>